<keyword evidence="3 6" id="KW-0349">Heme</keyword>
<dbReference type="PRINTS" id="PR00465">
    <property type="entry name" value="EP450IV"/>
</dbReference>
<dbReference type="SUPFAM" id="SSF48264">
    <property type="entry name" value="Cytochrome P450"/>
    <property type="match status" value="1"/>
</dbReference>
<evidence type="ECO:0000256" key="4">
    <source>
        <dbReference type="ARBA" id="ARBA00022723"/>
    </source>
</evidence>
<dbReference type="PANTHER" id="PTHR24304">
    <property type="entry name" value="CYTOCHROME P450 FAMILY 7"/>
    <property type="match status" value="1"/>
</dbReference>
<keyword evidence="5 6" id="KW-0408">Iron</keyword>
<keyword evidence="10" id="KW-1185">Reference proteome</keyword>
<organism evidence="9 10">
    <name type="scientific">Myriangium duriaei CBS 260.36</name>
    <dbReference type="NCBI Taxonomy" id="1168546"/>
    <lineage>
        <taxon>Eukaryota</taxon>
        <taxon>Fungi</taxon>
        <taxon>Dikarya</taxon>
        <taxon>Ascomycota</taxon>
        <taxon>Pezizomycotina</taxon>
        <taxon>Dothideomycetes</taxon>
        <taxon>Dothideomycetidae</taxon>
        <taxon>Myriangiales</taxon>
        <taxon>Myriangiaceae</taxon>
        <taxon>Myriangium</taxon>
    </lineage>
</organism>
<evidence type="ECO:0000256" key="1">
    <source>
        <dbReference type="ARBA" id="ARBA00001971"/>
    </source>
</evidence>
<evidence type="ECO:0000256" key="3">
    <source>
        <dbReference type="ARBA" id="ARBA00022617"/>
    </source>
</evidence>
<dbReference type="GO" id="GO:0005506">
    <property type="term" value="F:iron ion binding"/>
    <property type="evidence" value="ECO:0007669"/>
    <property type="project" value="InterPro"/>
</dbReference>
<evidence type="ECO:0000256" key="8">
    <source>
        <dbReference type="SAM" id="Phobius"/>
    </source>
</evidence>
<dbReference type="GO" id="GO:0020037">
    <property type="term" value="F:heme binding"/>
    <property type="evidence" value="ECO:0007669"/>
    <property type="project" value="InterPro"/>
</dbReference>
<sequence>MLSRVWSPSGYLTIFLLSIAALWYRYHAKFRDVSTGKRRATTKLPPTFPYIMPGLGTMPLSYIWNPMGFVKNPKNFFQADRPVRVKMLNYEFYVVHGPENIKELFKNSKLCNHAPFLKYALSYVFGLPPSAQNIWDKDDSGGLRIPHPESAVESRNRVDWGGHQGMAEFLEGSGFLPFCRRYADNITQRLHTLHLRTGDEWEHHTDLMDFVGYEATVSTMNAFCGPNLLRLNPDFVQDYWDFDRNLQTYMRGTPWFIAPKAYAARKRVLDAVISWQQHARDNFHASDIGPDGDDPFWGSSVFRKRHEMYLAMDGYDYAAIASEDFAALWAARNSITATFWAVFDIYRDPELLETVRAEVGSCMIGKTRENGHMAFDMEHLLRVPVLQAVYAETLRLRMHFYMIRMTDREDMPVRDWIIPRKKVIVTLTTVAHMDHKIWSTGLYNEHPVDKFWVGRFLSTPPEGSSQRYSDAAQSKNTRNSTASKTFSMKGMEASWIPFAGGHRQCPGRHFAKRQVLLTIALMIW</sequence>
<name>A0A9P4MJM0_9PEZI</name>
<evidence type="ECO:0000256" key="2">
    <source>
        <dbReference type="ARBA" id="ARBA00010617"/>
    </source>
</evidence>
<accession>A0A9P4MJM0</accession>
<dbReference type="Pfam" id="PF00067">
    <property type="entry name" value="p450"/>
    <property type="match status" value="1"/>
</dbReference>
<feature type="region of interest" description="Disordered" evidence="7">
    <location>
        <begin position="463"/>
        <end position="483"/>
    </location>
</feature>
<evidence type="ECO:0000313" key="9">
    <source>
        <dbReference type="EMBL" id="KAF2155457.1"/>
    </source>
</evidence>
<dbReference type="GO" id="GO:0008395">
    <property type="term" value="F:steroid hydroxylase activity"/>
    <property type="evidence" value="ECO:0007669"/>
    <property type="project" value="TreeGrafter"/>
</dbReference>
<dbReference type="Gene3D" id="1.10.630.10">
    <property type="entry name" value="Cytochrome P450"/>
    <property type="match status" value="1"/>
</dbReference>
<dbReference type="Proteomes" id="UP000799439">
    <property type="component" value="Unassembled WGS sequence"/>
</dbReference>
<gene>
    <name evidence="9" type="ORF">K461DRAFT_311704</name>
</gene>
<dbReference type="InterPro" id="IPR050529">
    <property type="entry name" value="CYP450_sterol_14alpha_dmase"/>
</dbReference>
<evidence type="ECO:0000256" key="7">
    <source>
        <dbReference type="SAM" id="MobiDB-lite"/>
    </source>
</evidence>
<dbReference type="InterPro" id="IPR001128">
    <property type="entry name" value="Cyt_P450"/>
</dbReference>
<evidence type="ECO:0000256" key="6">
    <source>
        <dbReference type="PIRSR" id="PIRSR602403-1"/>
    </source>
</evidence>
<dbReference type="InterPro" id="IPR036396">
    <property type="entry name" value="Cyt_P450_sf"/>
</dbReference>
<dbReference type="PANTHER" id="PTHR24304:SF2">
    <property type="entry name" value="24-HYDROXYCHOLESTEROL 7-ALPHA-HYDROXYLASE"/>
    <property type="match status" value="1"/>
</dbReference>
<dbReference type="InterPro" id="IPR002403">
    <property type="entry name" value="Cyt_P450_E_grp-IV"/>
</dbReference>
<comment type="similarity">
    <text evidence="2">Belongs to the cytochrome P450 family.</text>
</comment>
<feature type="transmembrane region" description="Helical" evidence="8">
    <location>
        <begin position="6"/>
        <end position="26"/>
    </location>
</feature>
<keyword evidence="4 6" id="KW-0479">Metal-binding</keyword>
<keyword evidence="8" id="KW-0812">Transmembrane</keyword>
<dbReference type="GO" id="GO:0016705">
    <property type="term" value="F:oxidoreductase activity, acting on paired donors, with incorporation or reduction of molecular oxygen"/>
    <property type="evidence" value="ECO:0007669"/>
    <property type="project" value="InterPro"/>
</dbReference>
<evidence type="ECO:0000313" key="10">
    <source>
        <dbReference type="Proteomes" id="UP000799439"/>
    </source>
</evidence>
<keyword evidence="8" id="KW-0472">Membrane</keyword>
<evidence type="ECO:0000256" key="5">
    <source>
        <dbReference type="ARBA" id="ARBA00023004"/>
    </source>
</evidence>
<proteinExistence type="inferred from homology"/>
<dbReference type="CDD" id="cd11040">
    <property type="entry name" value="CYP7_CYP8-like"/>
    <property type="match status" value="1"/>
</dbReference>
<dbReference type="OrthoDB" id="3366823at2759"/>
<keyword evidence="8" id="KW-1133">Transmembrane helix</keyword>
<protein>
    <submittedName>
        <fullName evidence="9">Cytochrome P450</fullName>
    </submittedName>
</protein>
<reference evidence="9" key="1">
    <citation type="journal article" date="2020" name="Stud. Mycol.">
        <title>101 Dothideomycetes genomes: a test case for predicting lifestyles and emergence of pathogens.</title>
        <authorList>
            <person name="Haridas S."/>
            <person name="Albert R."/>
            <person name="Binder M."/>
            <person name="Bloem J."/>
            <person name="Labutti K."/>
            <person name="Salamov A."/>
            <person name="Andreopoulos B."/>
            <person name="Baker S."/>
            <person name="Barry K."/>
            <person name="Bills G."/>
            <person name="Bluhm B."/>
            <person name="Cannon C."/>
            <person name="Castanera R."/>
            <person name="Culley D."/>
            <person name="Daum C."/>
            <person name="Ezra D."/>
            <person name="Gonzalez J."/>
            <person name="Henrissat B."/>
            <person name="Kuo A."/>
            <person name="Liang C."/>
            <person name="Lipzen A."/>
            <person name="Lutzoni F."/>
            <person name="Magnuson J."/>
            <person name="Mondo S."/>
            <person name="Nolan M."/>
            <person name="Ohm R."/>
            <person name="Pangilinan J."/>
            <person name="Park H.-J."/>
            <person name="Ramirez L."/>
            <person name="Alfaro M."/>
            <person name="Sun H."/>
            <person name="Tritt A."/>
            <person name="Yoshinaga Y."/>
            <person name="Zwiers L.-H."/>
            <person name="Turgeon B."/>
            <person name="Goodwin S."/>
            <person name="Spatafora J."/>
            <person name="Crous P."/>
            <person name="Grigoriev I."/>
        </authorList>
    </citation>
    <scope>NUCLEOTIDE SEQUENCE</scope>
    <source>
        <strain evidence="9">CBS 260.36</strain>
    </source>
</reference>
<dbReference type="EMBL" id="ML996083">
    <property type="protein sequence ID" value="KAF2155457.1"/>
    <property type="molecule type" value="Genomic_DNA"/>
</dbReference>
<comment type="caution">
    <text evidence="9">The sequence shown here is derived from an EMBL/GenBank/DDBJ whole genome shotgun (WGS) entry which is preliminary data.</text>
</comment>
<feature type="transmembrane region" description="Helical" evidence="8">
    <location>
        <begin position="47"/>
        <end position="64"/>
    </location>
</feature>
<comment type="cofactor">
    <cofactor evidence="1 6">
        <name>heme</name>
        <dbReference type="ChEBI" id="CHEBI:30413"/>
    </cofactor>
</comment>
<feature type="binding site" description="axial binding residue" evidence="6">
    <location>
        <position position="505"/>
    </location>
    <ligand>
        <name>heme</name>
        <dbReference type="ChEBI" id="CHEBI:30413"/>
    </ligand>
    <ligandPart>
        <name>Fe</name>
        <dbReference type="ChEBI" id="CHEBI:18248"/>
    </ligandPart>
</feature>
<dbReference type="AlphaFoldDB" id="A0A9P4MJM0"/>